<dbReference type="EMBL" id="CP012543">
    <property type="protein sequence ID" value="QCD46914.1"/>
    <property type="molecule type" value="Genomic_DNA"/>
</dbReference>
<name>A0A6G5QMU8_CAMRE</name>
<reference evidence="2 3" key="1">
    <citation type="submission" date="2016-07" db="EMBL/GenBank/DDBJ databases">
        <title>Comparative genomics of the Campylobacter concisus group.</title>
        <authorList>
            <person name="Miller W.G."/>
            <person name="Yee E."/>
            <person name="Chapman M.H."/>
            <person name="Huynh S."/>
            <person name="Bono J.L."/>
            <person name="On S.L.W."/>
            <person name="StLeger J."/>
            <person name="Foster G."/>
            <person name="Parker C.T."/>
        </authorList>
    </citation>
    <scope>NUCLEOTIDE SEQUENCE [LARGE SCALE GENOMIC DNA]</scope>
    <source>
        <strain evidence="2 3">ATCC 33238</strain>
    </source>
</reference>
<organism evidence="2 3">
    <name type="scientific">Campylobacter rectus</name>
    <name type="common">Wolinella recta</name>
    <dbReference type="NCBI Taxonomy" id="203"/>
    <lineage>
        <taxon>Bacteria</taxon>
        <taxon>Pseudomonadati</taxon>
        <taxon>Campylobacterota</taxon>
        <taxon>Epsilonproteobacteria</taxon>
        <taxon>Campylobacterales</taxon>
        <taxon>Campylobacteraceae</taxon>
        <taxon>Campylobacter</taxon>
    </lineage>
</organism>
<feature type="compositionally biased region" description="Polar residues" evidence="1">
    <location>
        <begin position="75"/>
        <end position="90"/>
    </location>
</feature>
<proteinExistence type="predicted"/>
<dbReference type="Proteomes" id="UP000502377">
    <property type="component" value="Chromosome"/>
</dbReference>
<accession>A0A6G5QMU8</accession>
<dbReference type="AlphaFoldDB" id="A0A6G5QMU8"/>
<evidence type="ECO:0000313" key="3">
    <source>
        <dbReference type="Proteomes" id="UP000502377"/>
    </source>
</evidence>
<evidence type="ECO:0000313" key="2">
    <source>
        <dbReference type="EMBL" id="QCD46914.1"/>
    </source>
</evidence>
<sequence>MDKFAGCILGRIVFAPWQQERDEIKFAYLPSIARIFVALKTSKSDKPSLVKLAIYATPTGLNSTEFKCKRRSETQSNRYFADNSSNATQKPNKKAKMK</sequence>
<feature type="region of interest" description="Disordered" evidence="1">
    <location>
        <begin position="75"/>
        <end position="98"/>
    </location>
</feature>
<gene>
    <name evidence="2" type="ORF">CRECT_1256</name>
</gene>
<evidence type="ECO:0000256" key="1">
    <source>
        <dbReference type="SAM" id="MobiDB-lite"/>
    </source>
</evidence>
<protein>
    <submittedName>
        <fullName evidence="2">Uncharacterized protein</fullName>
    </submittedName>
</protein>
<dbReference type="KEGG" id="crx:CRECT_1256"/>